<proteinExistence type="predicted"/>
<evidence type="ECO:0000256" key="1">
    <source>
        <dbReference type="SAM" id="SignalP"/>
    </source>
</evidence>
<name>A0A5B8UIF6_9BACT</name>
<organism evidence="2 3">
    <name type="scientific">Flavisolibacter ginsenosidimutans</name>
    <dbReference type="NCBI Taxonomy" id="661481"/>
    <lineage>
        <taxon>Bacteria</taxon>
        <taxon>Pseudomonadati</taxon>
        <taxon>Bacteroidota</taxon>
        <taxon>Chitinophagia</taxon>
        <taxon>Chitinophagales</taxon>
        <taxon>Chitinophagaceae</taxon>
        <taxon>Flavisolibacter</taxon>
    </lineage>
</organism>
<feature type="chain" id="PRO_5023049374" description="Porin family protein" evidence="1">
    <location>
        <begin position="20"/>
        <end position="183"/>
    </location>
</feature>
<gene>
    <name evidence="2" type="ORF">FSB75_11305</name>
</gene>
<evidence type="ECO:0000313" key="3">
    <source>
        <dbReference type="Proteomes" id="UP000321204"/>
    </source>
</evidence>
<dbReference type="OrthoDB" id="1098580at2"/>
<keyword evidence="1" id="KW-0732">Signal</keyword>
<keyword evidence="3" id="KW-1185">Reference proteome</keyword>
<dbReference type="EMBL" id="CP042433">
    <property type="protein sequence ID" value="QEC56454.1"/>
    <property type="molecule type" value="Genomic_DNA"/>
</dbReference>
<feature type="signal peptide" evidence="1">
    <location>
        <begin position="1"/>
        <end position="19"/>
    </location>
</feature>
<evidence type="ECO:0000313" key="2">
    <source>
        <dbReference type="EMBL" id="QEC56454.1"/>
    </source>
</evidence>
<dbReference type="RefSeq" id="WP_146787191.1">
    <property type="nucleotide sequence ID" value="NZ_BAABIO010000001.1"/>
</dbReference>
<sequence>MKKAFLLTFIVFCNCLLFAQEENPRQKFFTGGNFGLTLGRYTVINVSPQIGYHFNRFVAAGLGLNLQYASVKEKDWSGNDYSKTSQGITGLSLFGRFYPVQNVFLQVQPEGNYIFGRIKYYQPMVQTFKLDAEIVPAFLIGGGYSMAAGRGYFLTTVLYDVLQRPNSPYGNQPVVNFGYNFSF</sequence>
<accession>A0A5B8UIF6</accession>
<dbReference type="Proteomes" id="UP000321204">
    <property type="component" value="Chromosome"/>
</dbReference>
<protein>
    <recommendedName>
        <fullName evidence="4">Porin family protein</fullName>
    </recommendedName>
</protein>
<dbReference type="AlphaFoldDB" id="A0A5B8UIF6"/>
<reference evidence="2 3" key="1">
    <citation type="journal article" date="2015" name="Int. J. Syst. Evol. Microbiol.">
        <title>Flavisolibacter ginsenosidimutans sp. nov., with ginsenoside-converting activity isolated from soil used for cultivating ginseng.</title>
        <authorList>
            <person name="Zhao Y."/>
            <person name="Liu Q."/>
            <person name="Kang M.S."/>
            <person name="Jin F."/>
            <person name="Yu H."/>
            <person name="Im W.T."/>
        </authorList>
    </citation>
    <scope>NUCLEOTIDE SEQUENCE [LARGE SCALE GENOMIC DNA]</scope>
    <source>
        <strain evidence="2 3">Gsoil 636</strain>
    </source>
</reference>
<dbReference type="KEGG" id="fgg:FSB75_11305"/>
<evidence type="ECO:0008006" key="4">
    <source>
        <dbReference type="Google" id="ProtNLM"/>
    </source>
</evidence>